<reference evidence="4" key="1">
    <citation type="submission" date="2019-11" db="EMBL/GenBank/DDBJ databases">
        <title>Isolation and characterization of two novel species in the genus Thiomicrorhabdus.</title>
        <authorList>
            <person name="Mochizuki J."/>
            <person name="Kojima H."/>
            <person name="Fukui M."/>
        </authorList>
    </citation>
    <scope>NUCLEOTIDE SEQUENCE [LARGE SCALE GENOMIC DNA]</scope>
    <source>
        <strain evidence="4">aks77</strain>
    </source>
</reference>
<dbReference type="SUPFAM" id="SSF54523">
    <property type="entry name" value="Pili subunits"/>
    <property type="match status" value="1"/>
</dbReference>
<dbReference type="Proteomes" id="UP000501726">
    <property type="component" value="Chromosome"/>
</dbReference>
<dbReference type="InterPro" id="IPR012902">
    <property type="entry name" value="N_methyl_site"/>
</dbReference>
<dbReference type="EMBL" id="AP021889">
    <property type="protein sequence ID" value="BBP46724.1"/>
    <property type="molecule type" value="Genomic_DNA"/>
</dbReference>
<accession>A0A6F8PXJ9</accession>
<dbReference type="NCBIfam" id="TIGR02532">
    <property type="entry name" value="IV_pilin_GFxxxE"/>
    <property type="match status" value="1"/>
</dbReference>
<keyword evidence="2" id="KW-0812">Transmembrane</keyword>
<dbReference type="RefSeq" id="WP_173273655.1">
    <property type="nucleotide sequence ID" value="NZ_AP021889.1"/>
</dbReference>
<name>A0A6F8PXJ9_9GAMM</name>
<dbReference type="KEGG" id="tse:THMIRHAS_20970"/>
<dbReference type="InterPro" id="IPR045584">
    <property type="entry name" value="Pilin-like"/>
</dbReference>
<keyword evidence="4" id="KW-1185">Reference proteome</keyword>
<sequence length="202" mass="21201">MNSIEKLIAKRKQRQAQKGFTLVEIAIVLVIIGLLLGGVLKGQELIENTKLKAVKTDSDGISAAVLGYQDRFRSLPGDDADADGHTGADVTEGNGDGVISTTEGVQAWDHLRRTGFMSGSGTDAPINSFGGDITIFSATGGLVICQKGLDQAQMRLVDSRYDDGLGSDDTKATSGAIYYVIATGTALTTPFPVAAGELCIQY</sequence>
<dbReference type="AlphaFoldDB" id="A0A6F8PXJ9"/>
<gene>
    <name evidence="3" type="ORF">THMIRHAS_20970</name>
</gene>
<dbReference type="Gene3D" id="3.30.700.10">
    <property type="entry name" value="Glycoprotein, Type 4 Pilin"/>
    <property type="match status" value="1"/>
</dbReference>
<protein>
    <recommendedName>
        <fullName evidence="5">Prepilin-type N-terminal cleavage/methylation domain-containing protein</fullName>
    </recommendedName>
</protein>
<evidence type="ECO:0000256" key="1">
    <source>
        <dbReference type="SAM" id="MobiDB-lite"/>
    </source>
</evidence>
<evidence type="ECO:0000313" key="4">
    <source>
        <dbReference type="Proteomes" id="UP000501726"/>
    </source>
</evidence>
<keyword evidence="2" id="KW-1133">Transmembrane helix</keyword>
<organism evidence="3 4">
    <name type="scientific">Thiosulfatimonas sediminis</name>
    <dbReference type="NCBI Taxonomy" id="2675054"/>
    <lineage>
        <taxon>Bacteria</taxon>
        <taxon>Pseudomonadati</taxon>
        <taxon>Pseudomonadota</taxon>
        <taxon>Gammaproteobacteria</taxon>
        <taxon>Thiotrichales</taxon>
        <taxon>Piscirickettsiaceae</taxon>
        <taxon>Thiosulfatimonas</taxon>
    </lineage>
</organism>
<feature type="region of interest" description="Disordered" evidence="1">
    <location>
        <begin position="77"/>
        <end position="96"/>
    </location>
</feature>
<proteinExistence type="predicted"/>
<feature type="transmembrane region" description="Helical" evidence="2">
    <location>
        <begin position="20"/>
        <end position="40"/>
    </location>
</feature>
<evidence type="ECO:0008006" key="5">
    <source>
        <dbReference type="Google" id="ProtNLM"/>
    </source>
</evidence>
<evidence type="ECO:0000256" key="2">
    <source>
        <dbReference type="SAM" id="Phobius"/>
    </source>
</evidence>
<dbReference type="Pfam" id="PF07963">
    <property type="entry name" value="N_methyl"/>
    <property type="match status" value="1"/>
</dbReference>
<evidence type="ECO:0000313" key="3">
    <source>
        <dbReference type="EMBL" id="BBP46724.1"/>
    </source>
</evidence>
<keyword evidence="2" id="KW-0472">Membrane</keyword>
<dbReference type="PROSITE" id="PS00409">
    <property type="entry name" value="PROKAR_NTER_METHYL"/>
    <property type="match status" value="1"/>
</dbReference>